<accession>A0AAV9ERP5</accession>
<feature type="region of interest" description="Disordered" evidence="1">
    <location>
        <begin position="130"/>
        <end position="152"/>
    </location>
</feature>
<dbReference type="AlphaFoldDB" id="A0AAV9ERP5"/>
<sequence>MAAERWRGVLVTKAQKQVIEFNKDKGMYDIYRSSTNRAEVDGLEGRYKATYALLIFPLPDKSMWEAQDLQHVVKPPKCIKPPGRPRKKRIRPHDEETRYTKYCRSLKRPPTRPTKVDSREASRAIKGRDVAGLNPHCGTPTEGRGTPRGYCDGDPIMGGPRRGYGRGMFSYGTSVWARGFMGLRGRRPPRSG</sequence>
<name>A0AAV9ERP5_ACOCL</name>
<reference evidence="2" key="1">
    <citation type="journal article" date="2023" name="Nat. Commun.">
        <title>Diploid and tetraploid genomes of Acorus and the evolution of monocots.</title>
        <authorList>
            <person name="Ma L."/>
            <person name="Liu K.W."/>
            <person name="Li Z."/>
            <person name="Hsiao Y.Y."/>
            <person name="Qi Y."/>
            <person name="Fu T."/>
            <person name="Tang G.D."/>
            <person name="Zhang D."/>
            <person name="Sun W.H."/>
            <person name="Liu D.K."/>
            <person name="Li Y."/>
            <person name="Chen G.Z."/>
            <person name="Liu X.D."/>
            <person name="Liao X.Y."/>
            <person name="Jiang Y.T."/>
            <person name="Yu X."/>
            <person name="Hao Y."/>
            <person name="Huang J."/>
            <person name="Zhao X.W."/>
            <person name="Ke S."/>
            <person name="Chen Y.Y."/>
            <person name="Wu W.L."/>
            <person name="Hsu J.L."/>
            <person name="Lin Y.F."/>
            <person name="Huang M.D."/>
            <person name="Li C.Y."/>
            <person name="Huang L."/>
            <person name="Wang Z.W."/>
            <person name="Zhao X."/>
            <person name="Zhong W.Y."/>
            <person name="Peng D.H."/>
            <person name="Ahmad S."/>
            <person name="Lan S."/>
            <person name="Zhang J.S."/>
            <person name="Tsai W.C."/>
            <person name="Van de Peer Y."/>
            <person name="Liu Z.J."/>
        </authorList>
    </citation>
    <scope>NUCLEOTIDE SEQUENCE</scope>
    <source>
        <strain evidence="2">CP</strain>
    </source>
</reference>
<dbReference type="Proteomes" id="UP001180020">
    <property type="component" value="Unassembled WGS sequence"/>
</dbReference>
<evidence type="ECO:0000313" key="2">
    <source>
        <dbReference type="EMBL" id="KAK1315510.1"/>
    </source>
</evidence>
<proteinExistence type="predicted"/>
<protein>
    <submittedName>
        <fullName evidence="2">Uncharacterized protein</fullName>
    </submittedName>
</protein>
<feature type="compositionally biased region" description="Low complexity" evidence="1">
    <location>
        <begin position="138"/>
        <end position="149"/>
    </location>
</feature>
<organism evidence="2 3">
    <name type="scientific">Acorus calamus</name>
    <name type="common">Sweet flag</name>
    <dbReference type="NCBI Taxonomy" id="4465"/>
    <lineage>
        <taxon>Eukaryota</taxon>
        <taxon>Viridiplantae</taxon>
        <taxon>Streptophyta</taxon>
        <taxon>Embryophyta</taxon>
        <taxon>Tracheophyta</taxon>
        <taxon>Spermatophyta</taxon>
        <taxon>Magnoliopsida</taxon>
        <taxon>Liliopsida</taxon>
        <taxon>Acoraceae</taxon>
        <taxon>Acorus</taxon>
    </lineage>
</organism>
<keyword evidence="3" id="KW-1185">Reference proteome</keyword>
<evidence type="ECO:0000256" key="1">
    <source>
        <dbReference type="SAM" id="MobiDB-lite"/>
    </source>
</evidence>
<gene>
    <name evidence="2" type="ORF">QJS10_CPA06g01011</name>
</gene>
<evidence type="ECO:0000313" key="3">
    <source>
        <dbReference type="Proteomes" id="UP001180020"/>
    </source>
</evidence>
<dbReference type="EMBL" id="JAUJYO010000006">
    <property type="protein sequence ID" value="KAK1315510.1"/>
    <property type="molecule type" value="Genomic_DNA"/>
</dbReference>
<reference evidence="2" key="2">
    <citation type="submission" date="2023-06" db="EMBL/GenBank/DDBJ databases">
        <authorList>
            <person name="Ma L."/>
            <person name="Liu K.-W."/>
            <person name="Li Z."/>
            <person name="Hsiao Y.-Y."/>
            <person name="Qi Y."/>
            <person name="Fu T."/>
            <person name="Tang G."/>
            <person name="Zhang D."/>
            <person name="Sun W.-H."/>
            <person name="Liu D.-K."/>
            <person name="Li Y."/>
            <person name="Chen G.-Z."/>
            <person name="Liu X.-D."/>
            <person name="Liao X.-Y."/>
            <person name="Jiang Y.-T."/>
            <person name="Yu X."/>
            <person name="Hao Y."/>
            <person name="Huang J."/>
            <person name="Zhao X.-W."/>
            <person name="Ke S."/>
            <person name="Chen Y.-Y."/>
            <person name="Wu W.-L."/>
            <person name="Hsu J.-L."/>
            <person name="Lin Y.-F."/>
            <person name="Huang M.-D."/>
            <person name="Li C.-Y."/>
            <person name="Huang L."/>
            <person name="Wang Z.-W."/>
            <person name="Zhao X."/>
            <person name="Zhong W.-Y."/>
            <person name="Peng D.-H."/>
            <person name="Ahmad S."/>
            <person name="Lan S."/>
            <person name="Zhang J.-S."/>
            <person name="Tsai W.-C."/>
            <person name="Van De Peer Y."/>
            <person name="Liu Z.-J."/>
        </authorList>
    </citation>
    <scope>NUCLEOTIDE SEQUENCE</scope>
    <source>
        <strain evidence="2">CP</strain>
        <tissue evidence="2">Leaves</tissue>
    </source>
</reference>
<comment type="caution">
    <text evidence="2">The sequence shown here is derived from an EMBL/GenBank/DDBJ whole genome shotgun (WGS) entry which is preliminary data.</text>
</comment>